<dbReference type="Proteomes" id="UP000198504">
    <property type="component" value="Unassembled WGS sequence"/>
</dbReference>
<dbReference type="InterPro" id="IPR036046">
    <property type="entry name" value="Acylphosphatase-like_dom_sf"/>
</dbReference>
<dbReference type="SUPFAM" id="SSF54975">
    <property type="entry name" value="Acylphosphatase/BLUF domain-like"/>
    <property type="match status" value="1"/>
</dbReference>
<dbReference type="RefSeq" id="WP_091186629.1">
    <property type="nucleotide sequence ID" value="NZ_FOFA01000013.1"/>
</dbReference>
<dbReference type="Pfam" id="PF04940">
    <property type="entry name" value="BLUF"/>
    <property type="match status" value="1"/>
</dbReference>
<dbReference type="SMART" id="SM01034">
    <property type="entry name" value="BLUF"/>
    <property type="match status" value="1"/>
</dbReference>
<dbReference type="EMBL" id="FOFA01000013">
    <property type="protein sequence ID" value="SER32747.1"/>
    <property type="molecule type" value="Genomic_DNA"/>
</dbReference>
<name>A0A1H9NAI7_9ACTN</name>
<dbReference type="AlphaFoldDB" id="A0A1H9NAI7"/>
<sequence length="213" mass="23694">MIFTTAYTSTMVRPMTDAELVDLLVASRSRNADRGVTGLLLYRRGRVMQLLEGEERVVRELYDRIAMDVRHQQVTTVWSSAATQRRFPDWTMGFEDLDATTRSLTDGRSLAGLDEVSAFASWPADDAPGSDEQAEVLRRRDHVLRPALTNGDRLVGALAIILNGHDPEPGTGPDGRTVLRCRVCRSHEEQALDSYPCPTAKNALWALEAVTPR</sequence>
<reference evidence="3" key="1">
    <citation type="submission" date="2016-10" db="EMBL/GenBank/DDBJ databases">
        <authorList>
            <person name="Varghese N."/>
            <person name="Submissions S."/>
        </authorList>
    </citation>
    <scope>NUCLEOTIDE SEQUENCE [LARGE SCALE GENOMIC DNA]</scope>
    <source>
        <strain evidence="3">CGMCC 4.6856</strain>
    </source>
</reference>
<dbReference type="OrthoDB" id="196105at2"/>
<accession>A0A1H9NAI7</accession>
<organism evidence="2 3">
    <name type="scientific">Microlunatus flavus</name>
    <dbReference type="NCBI Taxonomy" id="1036181"/>
    <lineage>
        <taxon>Bacteria</taxon>
        <taxon>Bacillati</taxon>
        <taxon>Actinomycetota</taxon>
        <taxon>Actinomycetes</taxon>
        <taxon>Propionibacteriales</taxon>
        <taxon>Propionibacteriaceae</taxon>
        <taxon>Microlunatus</taxon>
    </lineage>
</organism>
<dbReference type="GO" id="GO:0009882">
    <property type="term" value="F:blue light photoreceptor activity"/>
    <property type="evidence" value="ECO:0007669"/>
    <property type="project" value="InterPro"/>
</dbReference>
<dbReference type="PROSITE" id="PS50925">
    <property type="entry name" value="BLUF"/>
    <property type="match status" value="1"/>
</dbReference>
<evidence type="ECO:0000313" key="2">
    <source>
        <dbReference type="EMBL" id="SER32747.1"/>
    </source>
</evidence>
<evidence type="ECO:0000313" key="3">
    <source>
        <dbReference type="Proteomes" id="UP000198504"/>
    </source>
</evidence>
<dbReference type="GO" id="GO:0071949">
    <property type="term" value="F:FAD binding"/>
    <property type="evidence" value="ECO:0007669"/>
    <property type="project" value="InterPro"/>
</dbReference>
<dbReference type="STRING" id="1036181.SAMN05421756_11342"/>
<dbReference type="InterPro" id="IPR007024">
    <property type="entry name" value="BLUF_domain"/>
</dbReference>
<proteinExistence type="predicted"/>
<feature type="domain" description="BLUF" evidence="1">
    <location>
        <begin position="2"/>
        <end position="93"/>
    </location>
</feature>
<evidence type="ECO:0000259" key="1">
    <source>
        <dbReference type="PROSITE" id="PS50925"/>
    </source>
</evidence>
<dbReference type="Gene3D" id="3.30.70.100">
    <property type="match status" value="1"/>
</dbReference>
<protein>
    <submittedName>
        <fullName evidence="2">Sensors of blue-light using FAD</fullName>
    </submittedName>
</protein>
<gene>
    <name evidence="2" type="ORF">SAMN05421756_11342</name>
</gene>
<keyword evidence="3" id="KW-1185">Reference proteome</keyword>